<sequence>MEDQIKMVVNIFDTANEMSRQMVETQEYQDLKVAVEELMADEAAVALFRDFQKQQAEAQHKQMQGQQPSEDEIKAIQDMAKKVSAEASIMKLMEQEKRLDQMIQQINQNLTSPIQSLYNDLLKDPE</sequence>
<evidence type="ECO:0000313" key="3">
    <source>
        <dbReference type="Proteomes" id="UP000051739"/>
    </source>
</evidence>
<dbReference type="HAMAP" id="MF_01526">
    <property type="entry name" value="UPF0342"/>
    <property type="match status" value="1"/>
</dbReference>
<comment type="caution">
    <text evidence="2">The sequence shown here is derived from an EMBL/GenBank/DDBJ whole genome shotgun (WGS) entry which is preliminary data.</text>
</comment>
<evidence type="ECO:0000256" key="1">
    <source>
        <dbReference type="HAMAP-Rule" id="MF_01526"/>
    </source>
</evidence>
<protein>
    <recommendedName>
        <fullName evidence="1">UPF0342 protein FC60_GL001789</fullName>
    </recommendedName>
</protein>
<dbReference type="InterPro" id="IPR023378">
    <property type="entry name" value="YheA/YmcA-like_dom_sf"/>
</dbReference>
<dbReference type="PATRIC" id="fig|1423749.3.peg.1850"/>
<dbReference type="EMBL" id="AZFN01000009">
    <property type="protein sequence ID" value="KRM02613.1"/>
    <property type="molecule type" value="Genomic_DNA"/>
</dbReference>
<dbReference type="Gene3D" id="1.20.1500.10">
    <property type="entry name" value="YheA/YmcA-like"/>
    <property type="match status" value="1"/>
</dbReference>
<dbReference type="SUPFAM" id="SSF158622">
    <property type="entry name" value="YheA/YmcA-like"/>
    <property type="match status" value="1"/>
</dbReference>
<evidence type="ECO:0000313" key="2">
    <source>
        <dbReference type="EMBL" id="KRM02613.1"/>
    </source>
</evidence>
<gene>
    <name evidence="2" type="ORF">FC60_GL001789</name>
</gene>
<comment type="similarity">
    <text evidence="1">Belongs to the UPF0342 family.</text>
</comment>
<dbReference type="InterPro" id="IPR010368">
    <property type="entry name" value="Com_YlbF"/>
</dbReference>
<keyword evidence="3" id="KW-1185">Reference proteome</keyword>
<dbReference type="AlphaFoldDB" id="A0A0R1VBK4"/>
<dbReference type="Proteomes" id="UP000051739">
    <property type="component" value="Unassembled WGS sequence"/>
</dbReference>
<name>A0A0R1VBK4_9LACO</name>
<organism evidence="2 3">
    <name type="scientific">Limosilactobacillus gastricus DSM 16045</name>
    <dbReference type="NCBI Taxonomy" id="1423749"/>
    <lineage>
        <taxon>Bacteria</taxon>
        <taxon>Bacillati</taxon>
        <taxon>Bacillota</taxon>
        <taxon>Bacilli</taxon>
        <taxon>Lactobacillales</taxon>
        <taxon>Lactobacillaceae</taxon>
        <taxon>Limosilactobacillus</taxon>
    </lineage>
</organism>
<dbReference type="Pfam" id="PF06133">
    <property type="entry name" value="Com_YlbF"/>
    <property type="match status" value="1"/>
</dbReference>
<accession>A0A0R1VBK4</accession>
<reference evidence="2 3" key="1">
    <citation type="journal article" date="2015" name="Genome Announc.">
        <title>Expanding the biotechnology potential of lactobacilli through comparative genomics of 213 strains and associated genera.</title>
        <authorList>
            <person name="Sun Z."/>
            <person name="Harris H.M."/>
            <person name="McCann A."/>
            <person name="Guo C."/>
            <person name="Argimon S."/>
            <person name="Zhang W."/>
            <person name="Yang X."/>
            <person name="Jeffery I.B."/>
            <person name="Cooney J.C."/>
            <person name="Kagawa T.F."/>
            <person name="Liu W."/>
            <person name="Song Y."/>
            <person name="Salvetti E."/>
            <person name="Wrobel A."/>
            <person name="Rasinkangas P."/>
            <person name="Parkhill J."/>
            <person name="Rea M.C."/>
            <person name="O'Sullivan O."/>
            <person name="Ritari J."/>
            <person name="Douillard F.P."/>
            <person name="Paul Ross R."/>
            <person name="Yang R."/>
            <person name="Briner A.E."/>
            <person name="Felis G.E."/>
            <person name="de Vos W.M."/>
            <person name="Barrangou R."/>
            <person name="Klaenhammer T.R."/>
            <person name="Caufield P.W."/>
            <person name="Cui Y."/>
            <person name="Zhang H."/>
            <person name="O'Toole P.W."/>
        </authorList>
    </citation>
    <scope>NUCLEOTIDE SEQUENCE [LARGE SCALE GENOMIC DNA]</scope>
    <source>
        <strain evidence="2 3">DSM 16045</strain>
    </source>
</reference>
<proteinExistence type="inferred from homology"/>